<reference evidence="1" key="1">
    <citation type="journal article" date="2013" name="Genetics">
        <title>The draft genome and transcriptome of Panagrellus redivivus are shaped by the harsh demands of a free-living lifestyle.</title>
        <authorList>
            <person name="Srinivasan J."/>
            <person name="Dillman A.R."/>
            <person name="Macchietto M.G."/>
            <person name="Heikkinen L."/>
            <person name="Lakso M."/>
            <person name="Fracchia K.M."/>
            <person name="Antoshechkin I."/>
            <person name="Mortazavi A."/>
            <person name="Wong G."/>
            <person name="Sternberg P.W."/>
        </authorList>
    </citation>
    <scope>NUCLEOTIDE SEQUENCE [LARGE SCALE GENOMIC DNA]</scope>
    <source>
        <strain evidence="1">MT8872</strain>
    </source>
</reference>
<proteinExistence type="predicted"/>
<accession>A0A7E4W013</accession>
<dbReference type="AlphaFoldDB" id="A0A7E4W013"/>
<dbReference type="Gene3D" id="3.80.10.10">
    <property type="entry name" value="Ribonuclease Inhibitor"/>
    <property type="match status" value="1"/>
</dbReference>
<dbReference type="InterPro" id="IPR032675">
    <property type="entry name" value="LRR_dom_sf"/>
</dbReference>
<evidence type="ECO:0000313" key="1">
    <source>
        <dbReference type="Proteomes" id="UP000492821"/>
    </source>
</evidence>
<dbReference type="WBParaSite" id="Pan_g5452.t1">
    <property type="protein sequence ID" value="Pan_g5452.t1"/>
    <property type="gene ID" value="Pan_g5452"/>
</dbReference>
<organism evidence="1 2">
    <name type="scientific">Panagrellus redivivus</name>
    <name type="common">Microworm</name>
    <dbReference type="NCBI Taxonomy" id="6233"/>
    <lineage>
        <taxon>Eukaryota</taxon>
        <taxon>Metazoa</taxon>
        <taxon>Ecdysozoa</taxon>
        <taxon>Nematoda</taxon>
        <taxon>Chromadorea</taxon>
        <taxon>Rhabditida</taxon>
        <taxon>Tylenchina</taxon>
        <taxon>Panagrolaimomorpha</taxon>
        <taxon>Panagrolaimoidea</taxon>
        <taxon>Panagrolaimidae</taxon>
        <taxon>Panagrellus</taxon>
    </lineage>
</organism>
<dbReference type="Proteomes" id="UP000492821">
    <property type="component" value="Unassembled WGS sequence"/>
</dbReference>
<dbReference type="SUPFAM" id="SSF52058">
    <property type="entry name" value="L domain-like"/>
    <property type="match status" value="1"/>
</dbReference>
<protein>
    <submittedName>
        <fullName evidence="2">LRRNT domain-containing protein</fullName>
    </submittedName>
</protein>
<sequence>MKVVLDRIPTLEDRFGTGASRTNDRNGTGKLPMEVTINAACPVNCTCSSYDVVCIGADFNEVIASINDLMVEKVIIRETVIRHLKKLPALYVISIELSNCLIETIEEYAFDDIPLLFEINLDYNLLTEIPKLRKRNAFSKISAKGNMV</sequence>
<reference evidence="2" key="2">
    <citation type="submission" date="2020-10" db="UniProtKB">
        <authorList>
            <consortium name="WormBaseParasite"/>
        </authorList>
    </citation>
    <scope>IDENTIFICATION</scope>
</reference>
<name>A0A7E4W013_PANRE</name>
<keyword evidence="1" id="KW-1185">Reference proteome</keyword>
<evidence type="ECO:0000313" key="2">
    <source>
        <dbReference type="WBParaSite" id="Pan_g5452.t1"/>
    </source>
</evidence>